<dbReference type="Pfam" id="PF01867">
    <property type="entry name" value="Cas_Cas1"/>
    <property type="match status" value="1"/>
</dbReference>
<dbReference type="NCBIfam" id="TIGR03639">
    <property type="entry name" value="cas1_NMENI"/>
    <property type="match status" value="1"/>
</dbReference>
<dbReference type="HAMAP" id="MF_01470">
    <property type="entry name" value="Cas1"/>
    <property type="match status" value="1"/>
</dbReference>
<comment type="cofactor">
    <cofactor evidence="10">
        <name>Mg(2+)</name>
        <dbReference type="ChEBI" id="CHEBI:18420"/>
    </cofactor>
    <cofactor evidence="10">
        <name>Mn(2+)</name>
        <dbReference type="ChEBI" id="CHEBI:29035"/>
    </cofactor>
</comment>
<dbReference type="GO" id="GO:0051607">
    <property type="term" value="P:defense response to virus"/>
    <property type="evidence" value="ECO:0007669"/>
    <property type="project" value="UniProtKB-UniRule"/>
</dbReference>
<keyword evidence="2 10" id="KW-0479">Metal-binding</keyword>
<dbReference type="InterPro" id="IPR050646">
    <property type="entry name" value="Cas1"/>
</dbReference>
<dbReference type="PANTHER" id="PTHR34353:SF2">
    <property type="entry name" value="CRISPR-ASSOCIATED ENDONUCLEASE CAS1 1"/>
    <property type="match status" value="1"/>
</dbReference>
<dbReference type="GO" id="GO:0043571">
    <property type="term" value="P:maintenance of CRISPR repeat elements"/>
    <property type="evidence" value="ECO:0007669"/>
    <property type="project" value="UniProtKB-UniRule"/>
</dbReference>
<dbReference type="EC" id="3.1.-.-" evidence="10"/>
<keyword evidence="1 10" id="KW-0540">Nuclease</keyword>
<dbReference type="GO" id="GO:0016787">
    <property type="term" value="F:hydrolase activity"/>
    <property type="evidence" value="ECO:0007669"/>
    <property type="project" value="UniProtKB-KW"/>
</dbReference>
<dbReference type="PANTHER" id="PTHR34353">
    <property type="entry name" value="CRISPR-ASSOCIATED ENDONUCLEASE CAS1 1"/>
    <property type="match status" value="1"/>
</dbReference>
<evidence type="ECO:0000313" key="11">
    <source>
        <dbReference type="EMBL" id="ALO14595.1"/>
    </source>
</evidence>
<accession>A0A0S2HX04</accession>
<keyword evidence="12" id="KW-1185">Reference proteome</keyword>
<dbReference type="InterPro" id="IPR042211">
    <property type="entry name" value="CRISPR-assoc_Cas1_N"/>
</dbReference>
<dbReference type="NCBIfam" id="TIGR00287">
    <property type="entry name" value="cas1"/>
    <property type="match status" value="1"/>
</dbReference>
<dbReference type="OrthoDB" id="9803119at2"/>
<dbReference type="STRING" id="1307839.L21SP5_00928"/>
<reference evidence="11 12" key="1">
    <citation type="submission" date="2015-11" db="EMBL/GenBank/DDBJ databases">
        <title>Description and complete genome sequence of a novel strain predominating in hypersaline microbial mats and representing a new family of the Bacteriodetes phylum.</title>
        <authorList>
            <person name="Spring S."/>
            <person name="Bunk B."/>
            <person name="Sproer C."/>
            <person name="Klenk H.-P."/>
        </authorList>
    </citation>
    <scope>NUCLEOTIDE SEQUENCE [LARGE SCALE GENOMIC DNA]</scope>
    <source>
        <strain evidence="11 12">L21-Spi-D4</strain>
    </source>
</reference>
<feature type="binding site" evidence="10">
    <location>
        <position position="148"/>
    </location>
    <ligand>
        <name>Mn(2+)</name>
        <dbReference type="ChEBI" id="CHEBI:29035"/>
    </ligand>
</feature>
<dbReference type="PATRIC" id="fig|1307839.3.peg.982"/>
<feature type="binding site" evidence="10">
    <location>
        <position position="220"/>
    </location>
    <ligand>
        <name>Mn(2+)</name>
        <dbReference type="ChEBI" id="CHEBI:29035"/>
    </ligand>
</feature>
<comment type="similarity">
    <text evidence="10">Belongs to the CRISPR-associated endonuclease Cas1 family.</text>
</comment>
<keyword evidence="8 10" id="KW-0464">Manganese</keyword>
<protein>
    <recommendedName>
        <fullName evidence="10">CRISPR-associated endonuclease Cas1</fullName>
        <ecNumber evidence="10">3.1.-.-</ecNumber>
    </recommendedName>
</protein>
<evidence type="ECO:0000256" key="10">
    <source>
        <dbReference type="HAMAP-Rule" id="MF_01470"/>
    </source>
</evidence>
<evidence type="ECO:0000256" key="7">
    <source>
        <dbReference type="ARBA" id="ARBA00023125"/>
    </source>
</evidence>
<dbReference type="GO" id="GO:0004520">
    <property type="term" value="F:DNA endonuclease activity"/>
    <property type="evidence" value="ECO:0007669"/>
    <property type="project" value="InterPro"/>
</dbReference>
<keyword evidence="6 10" id="KW-0051">Antiviral defense</keyword>
<comment type="subunit">
    <text evidence="9 10">Homodimer, forms a heterotetramer with a Cas2 homodimer.</text>
</comment>
<evidence type="ECO:0000256" key="9">
    <source>
        <dbReference type="ARBA" id="ARBA00038592"/>
    </source>
</evidence>
<dbReference type="KEGG" id="blq:L21SP5_00928"/>
<dbReference type="InterPro" id="IPR042206">
    <property type="entry name" value="CRISPR-assoc_Cas1_C"/>
</dbReference>
<dbReference type="Gene3D" id="1.20.120.920">
    <property type="entry name" value="CRISPR-associated endonuclease Cas1, C-terminal domain"/>
    <property type="match status" value="1"/>
</dbReference>
<dbReference type="GO" id="GO:0046872">
    <property type="term" value="F:metal ion binding"/>
    <property type="evidence" value="ECO:0007669"/>
    <property type="project" value="UniProtKB-UniRule"/>
</dbReference>
<name>A0A0S2HX04_9BACT</name>
<dbReference type="AlphaFoldDB" id="A0A0S2HX04"/>
<organism evidence="11 12">
    <name type="scientific">Salinivirga cyanobacteriivorans</name>
    <dbReference type="NCBI Taxonomy" id="1307839"/>
    <lineage>
        <taxon>Bacteria</taxon>
        <taxon>Pseudomonadati</taxon>
        <taxon>Bacteroidota</taxon>
        <taxon>Bacteroidia</taxon>
        <taxon>Bacteroidales</taxon>
        <taxon>Salinivirgaceae</taxon>
        <taxon>Salinivirga</taxon>
    </lineage>
</organism>
<evidence type="ECO:0000256" key="5">
    <source>
        <dbReference type="ARBA" id="ARBA00022842"/>
    </source>
</evidence>
<evidence type="ECO:0000256" key="8">
    <source>
        <dbReference type="ARBA" id="ARBA00023211"/>
    </source>
</evidence>
<dbReference type="Gene3D" id="3.100.10.20">
    <property type="entry name" value="CRISPR-associated endonuclease Cas1, N-terminal domain"/>
    <property type="match status" value="1"/>
</dbReference>
<dbReference type="InterPro" id="IPR019855">
    <property type="entry name" value="CRISPR-assoc_Cas1_NMENI"/>
</dbReference>
<evidence type="ECO:0000256" key="1">
    <source>
        <dbReference type="ARBA" id="ARBA00022722"/>
    </source>
</evidence>
<dbReference type="Proteomes" id="UP000064893">
    <property type="component" value="Chromosome"/>
</dbReference>
<evidence type="ECO:0000256" key="4">
    <source>
        <dbReference type="ARBA" id="ARBA00022801"/>
    </source>
</evidence>
<dbReference type="EMBL" id="CP013118">
    <property type="protein sequence ID" value="ALO14595.1"/>
    <property type="molecule type" value="Genomic_DNA"/>
</dbReference>
<evidence type="ECO:0000256" key="2">
    <source>
        <dbReference type="ARBA" id="ARBA00022723"/>
    </source>
</evidence>
<evidence type="ECO:0000313" key="12">
    <source>
        <dbReference type="Proteomes" id="UP000064893"/>
    </source>
</evidence>
<sequence length="296" mass="33711">MLKRTIYFSSPGFLSVKDMQLVFDPKNGSDVKNVPVEDIGFMILENQQITVSSPLIEELMNHNVAVVFCDSRHHPQSMLLNMEGHHQQTEIYRQQITASEPLKKNLWKQTVAAKIANQAKLLEKIGADPNPLPHLASRVKSGDVDNREGMAARVYWQRIFGQSFLRDRYGKWPNALLNYGYIVLRAAVARALTGSGLFPSFGIFHHNRYNAFCLADDIMEPYRPFVDMAVWNVCEKYPDVTEMHKEIKAEMLQVLSVDVGMKKQTRPLMVAITHTTASLAACFTRDKKNIEYPILI</sequence>
<gene>
    <name evidence="11" type="primary">cas1_1</name>
    <name evidence="10" type="synonym">cas1</name>
    <name evidence="11" type="ORF">L21SP5_00928</name>
</gene>
<proteinExistence type="inferred from homology"/>
<keyword evidence="5 10" id="KW-0460">Magnesium</keyword>
<evidence type="ECO:0000256" key="6">
    <source>
        <dbReference type="ARBA" id="ARBA00023118"/>
    </source>
</evidence>
<evidence type="ECO:0000256" key="3">
    <source>
        <dbReference type="ARBA" id="ARBA00022759"/>
    </source>
</evidence>
<dbReference type="GO" id="GO:0003677">
    <property type="term" value="F:DNA binding"/>
    <property type="evidence" value="ECO:0007669"/>
    <property type="project" value="UniProtKB-KW"/>
</dbReference>
<feature type="binding site" evidence="10">
    <location>
        <position position="205"/>
    </location>
    <ligand>
        <name>Mn(2+)</name>
        <dbReference type="ChEBI" id="CHEBI:29035"/>
    </ligand>
</feature>
<keyword evidence="7 10" id="KW-0238">DNA-binding</keyword>
<comment type="function">
    <text evidence="10">CRISPR (clustered regularly interspaced short palindromic repeat), is an adaptive immune system that provides protection against mobile genetic elements (viruses, transposable elements and conjugative plasmids). CRISPR clusters contain spacers, sequences complementary to antecedent mobile elements, and target invading nucleic acids. CRISPR clusters are transcribed and processed into CRISPR RNA (crRNA). Acts as a dsDNA endonuclease. Involved in the integration of spacer DNA into the CRISPR cassette.</text>
</comment>
<keyword evidence="3 10" id="KW-0255">Endonuclease</keyword>
<dbReference type="RefSeq" id="WP_057952130.1">
    <property type="nucleotide sequence ID" value="NZ_CP013118.1"/>
</dbReference>
<dbReference type="InterPro" id="IPR002729">
    <property type="entry name" value="CRISPR-assoc_Cas1"/>
</dbReference>
<keyword evidence="4 10" id="KW-0378">Hydrolase</keyword>